<sequence length="36" mass="3971">MIKNEIGRSLSTMISTLATLLSWFCVAATCLITKPR</sequence>
<organism evidence="1 2">
    <name type="scientific">Vibrio antiquarius (strain Ex25)</name>
    <dbReference type="NCBI Taxonomy" id="150340"/>
    <lineage>
        <taxon>Bacteria</taxon>
        <taxon>Pseudomonadati</taxon>
        <taxon>Pseudomonadota</taxon>
        <taxon>Gammaproteobacteria</taxon>
        <taxon>Vibrionales</taxon>
        <taxon>Vibrionaceae</taxon>
        <taxon>Vibrio</taxon>
        <taxon>Vibrio diabolicus subgroup</taxon>
    </lineage>
</organism>
<evidence type="ECO:0000313" key="1">
    <source>
        <dbReference type="EMBL" id="EDN56343.1"/>
    </source>
</evidence>
<accession>A0ABM9WSK7</accession>
<dbReference type="Proteomes" id="UP000242664">
    <property type="component" value="Unassembled WGS sequence"/>
</dbReference>
<protein>
    <recommendedName>
        <fullName evidence="3">Lipoprotein</fullName>
    </recommendedName>
</protein>
<proteinExistence type="predicted"/>
<dbReference type="EMBL" id="DS267839">
    <property type="protein sequence ID" value="EDN56343.1"/>
    <property type="molecule type" value="Genomic_DNA"/>
</dbReference>
<reference evidence="2" key="1">
    <citation type="submission" date="2006-10" db="EMBL/GenBank/DDBJ databases">
        <authorList>
            <person name="Heidelberg J."/>
            <person name="Sebastian Y."/>
        </authorList>
    </citation>
    <scope>NUCLEOTIDE SEQUENCE [LARGE SCALE GENOMIC DNA]</scope>
    <source>
        <strain evidence="2">EX25</strain>
    </source>
</reference>
<keyword evidence="2" id="KW-1185">Reference proteome</keyword>
<gene>
    <name evidence="1" type="ORF">VEx25_2216</name>
</gene>
<evidence type="ECO:0000313" key="2">
    <source>
        <dbReference type="Proteomes" id="UP000242664"/>
    </source>
</evidence>
<evidence type="ECO:0008006" key="3">
    <source>
        <dbReference type="Google" id="ProtNLM"/>
    </source>
</evidence>
<name>A0ABM9WSK7_VIBAE</name>